<feature type="domain" description="DUF4817" evidence="1">
    <location>
        <begin position="2"/>
        <end position="45"/>
    </location>
</feature>
<sequence>MNMMLLYGQCNMNAAAAAREYAFQFGRPGIRLPSRNVILAAVNRGFEDGNLIPVLHRGHGQGVAGRPENDQRGQNEERVLNAVEVDPRTSIRIISREENLSYSFVQKVLKRNHLHAFHYRKVQALRPEDYPLRMRFCEIMLNRITEDDTFLDRVLFTDESSFGRDGTFNVHNHHQYDLENPHLILENKHQTRFTTNKWAGIIGDTIIGPIDFPERLTGGFYRDFLENRLGELLQRNRIENDEVIFQHDGAPAHTANATVRALDQLYPQRWIGVPRRDNVPFISWPARSPDLSPLDFFYWGAIKEKIYNSEIRSVEDLEERITQAEAAITGEMLPLARQNFVKRLRKCIERQGGHFEQFIENKLEEAFQVELNNNNDSECSFESVDLLFGSPVVQQSPLPLDAQNANGESSFSGSEQYNSPTFNRNIIDETRPILQEAEKNVNLSLGITKKMKACSVVINKKDLFWTKSFMVHDIVWASWGKWGWMPAIVTSKTAEILRMRFFSYNGIYKISNKNKVLHFRDKNIEDVKASTKYESQLDNALASMNQYLNKENNIKNQ</sequence>
<reference evidence="2 3" key="1">
    <citation type="journal article" date="2024" name="bioRxiv">
        <title>A reference genome for Trichogramma kaykai: A tiny desert-dwelling parasitoid wasp with competing sex-ratio distorters.</title>
        <authorList>
            <person name="Culotta J."/>
            <person name="Lindsey A.R."/>
        </authorList>
    </citation>
    <scope>NUCLEOTIDE SEQUENCE [LARGE SCALE GENOMIC DNA]</scope>
    <source>
        <strain evidence="2 3">KSX58</strain>
    </source>
</reference>
<dbReference type="InterPro" id="IPR036397">
    <property type="entry name" value="RNaseH_sf"/>
</dbReference>
<dbReference type="Gene3D" id="3.30.420.10">
    <property type="entry name" value="Ribonuclease H-like superfamily/Ribonuclease H"/>
    <property type="match status" value="1"/>
</dbReference>
<dbReference type="Proteomes" id="UP001627154">
    <property type="component" value="Unassembled WGS sequence"/>
</dbReference>
<evidence type="ECO:0000313" key="2">
    <source>
        <dbReference type="EMBL" id="KAL3389588.1"/>
    </source>
</evidence>
<name>A0ABD2W9E9_9HYME</name>
<dbReference type="EMBL" id="JBJJXI010000123">
    <property type="protein sequence ID" value="KAL3389588.1"/>
    <property type="molecule type" value="Genomic_DNA"/>
</dbReference>
<dbReference type="PANTHER" id="PTHR47326">
    <property type="entry name" value="TRANSPOSABLE ELEMENT TC3 TRANSPOSASE-LIKE PROTEIN"/>
    <property type="match status" value="1"/>
</dbReference>
<dbReference type="SUPFAM" id="SSF63748">
    <property type="entry name" value="Tudor/PWWP/MBT"/>
    <property type="match status" value="1"/>
</dbReference>
<evidence type="ECO:0000313" key="3">
    <source>
        <dbReference type="Proteomes" id="UP001627154"/>
    </source>
</evidence>
<dbReference type="AlphaFoldDB" id="A0ABD2W9E9"/>
<proteinExistence type="predicted"/>
<accession>A0ABD2W9E9</accession>
<comment type="caution">
    <text evidence="2">The sequence shown here is derived from an EMBL/GenBank/DDBJ whole genome shotgun (WGS) entry which is preliminary data.</text>
</comment>
<dbReference type="InterPro" id="IPR032135">
    <property type="entry name" value="DUF4817"/>
</dbReference>
<gene>
    <name evidence="2" type="ORF">TKK_015792</name>
</gene>
<organism evidence="2 3">
    <name type="scientific">Trichogramma kaykai</name>
    <dbReference type="NCBI Taxonomy" id="54128"/>
    <lineage>
        <taxon>Eukaryota</taxon>
        <taxon>Metazoa</taxon>
        <taxon>Ecdysozoa</taxon>
        <taxon>Arthropoda</taxon>
        <taxon>Hexapoda</taxon>
        <taxon>Insecta</taxon>
        <taxon>Pterygota</taxon>
        <taxon>Neoptera</taxon>
        <taxon>Endopterygota</taxon>
        <taxon>Hymenoptera</taxon>
        <taxon>Apocrita</taxon>
        <taxon>Proctotrupomorpha</taxon>
        <taxon>Chalcidoidea</taxon>
        <taxon>Trichogrammatidae</taxon>
        <taxon>Trichogramma</taxon>
    </lineage>
</organism>
<protein>
    <recommendedName>
        <fullName evidence="1">DUF4817 domain-containing protein</fullName>
    </recommendedName>
</protein>
<keyword evidence="3" id="KW-1185">Reference proteome</keyword>
<dbReference type="Pfam" id="PF16087">
    <property type="entry name" value="DUF4817"/>
    <property type="match status" value="1"/>
</dbReference>
<evidence type="ECO:0000259" key="1">
    <source>
        <dbReference type="Pfam" id="PF16087"/>
    </source>
</evidence>
<dbReference type="PANTHER" id="PTHR47326:SF1">
    <property type="entry name" value="HTH PSQ-TYPE DOMAIN-CONTAINING PROTEIN"/>
    <property type="match status" value="1"/>
</dbReference>